<dbReference type="OMA" id="KEWARYK"/>
<evidence type="ECO:0000256" key="2">
    <source>
        <dbReference type="ARBA" id="ARBA00009360"/>
    </source>
</evidence>
<evidence type="ECO:0000256" key="9">
    <source>
        <dbReference type="SAM" id="Coils"/>
    </source>
</evidence>
<evidence type="ECO:0000313" key="11">
    <source>
        <dbReference type="EMBL" id="SSX10823.1"/>
    </source>
</evidence>
<dbReference type="VEuPathDB" id="VectorBase:CSON002578"/>
<keyword evidence="3" id="KW-0809">Transit peptide</keyword>
<comment type="similarity">
    <text evidence="2">Belongs to the mitochondrion-specific ribosomal protein mL40 family.</text>
</comment>
<evidence type="ECO:0000256" key="8">
    <source>
        <dbReference type="ARBA" id="ARBA00083752"/>
    </source>
</evidence>
<feature type="coiled-coil region" evidence="9">
    <location>
        <begin position="52"/>
        <end position="79"/>
    </location>
</feature>
<feature type="coiled-coil region" evidence="9">
    <location>
        <begin position="129"/>
        <end position="156"/>
    </location>
</feature>
<evidence type="ECO:0000256" key="3">
    <source>
        <dbReference type="ARBA" id="ARBA00022946"/>
    </source>
</evidence>
<dbReference type="FunFam" id="6.10.250.3440:FF:000001">
    <property type="entry name" value="Mitochondrial ribosomal protein L40"/>
    <property type="match status" value="1"/>
</dbReference>
<dbReference type="GO" id="GO:0005762">
    <property type="term" value="C:mitochondrial large ribosomal subunit"/>
    <property type="evidence" value="ECO:0007669"/>
    <property type="project" value="InterPro"/>
</dbReference>
<sequence>MLLVTAFQKLSLSSVHLSRNISTTGTLMFKNTPVLFAEPLKKKKKLDPAIIRAREERRKKKLEKQIRRLERNQKQLKPIDECEVPLTLLDEQKQRARSLPALSVEVREQRSNLIKEWSKYRNQEKVQDVQLMDQLVQAQQKALNELRLESEDLYQEAIQPDISFVPFFAKAPVATPPIENYDSPDGEYVDVSKKWE</sequence>
<reference evidence="11" key="1">
    <citation type="submission" date="2018-04" db="EMBL/GenBank/DDBJ databases">
        <authorList>
            <person name="Go L.Y."/>
            <person name="Mitchell J.A."/>
        </authorList>
    </citation>
    <scope>NUCLEOTIDE SEQUENCE</scope>
    <source>
        <tissue evidence="11">Whole organism</tissue>
    </source>
</reference>
<evidence type="ECO:0000313" key="12">
    <source>
        <dbReference type="EMBL" id="SSX30503.1"/>
    </source>
</evidence>
<feature type="region of interest" description="Disordered" evidence="10">
    <location>
        <begin position="175"/>
        <end position="196"/>
    </location>
</feature>
<accession>A0A336L344</accession>
<dbReference type="PANTHER" id="PTHR13359">
    <property type="entry name" value="39S RIBOSOMAL PROTEIN L40, MITOCHONDRIAL"/>
    <property type="match status" value="1"/>
</dbReference>
<name>A0A336L344_CULSO</name>
<keyword evidence="6" id="KW-0687">Ribonucleoprotein</keyword>
<keyword evidence="5" id="KW-0496">Mitochondrion</keyword>
<dbReference type="PANTHER" id="PTHR13359:SF2">
    <property type="entry name" value="LARGE RIBOSOMAL SUBUNIT PROTEIN ML40"/>
    <property type="match status" value="1"/>
</dbReference>
<evidence type="ECO:0000256" key="5">
    <source>
        <dbReference type="ARBA" id="ARBA00023128"/>
    </source>
</evidence>
<evidence type="ECO:0000256" key="7">
    <source>
        <dbReference type="ARBA" id="ARBA00035192"/>
    </source>
</evidence>
<dbReference type="AlphaFoldDB" id="A0A336L344"/>
<gene>
    <name evidence="11" type="primary">CSON002578</name>
</gene>
<dbReference type="EMBL" id="UFQT01001426">
    <property type="protein sequence ID" value="SSX30503.1"/>
    <property type="molecule type" value="Genomic_DNA"/>
</dbReference>
<dbReference type="Pfam" id="PF09812">
    <property type="entry name" value="MRP-L28"/>
    <property type="match status" value="1"/>
</dbReference>
<keyword evidence="4" id="KW-0689">Ribosomal protein</keyword>
<evidence type="ECO:0000256" key="1">
    <source>
        <dbReference type="ARBA" id="ARBA00004173"/>
    </source>
</evidence>
<protein>
    <recommendedName>
        <fullName evidence="7">Large ribosomal subunit protein mL40</fullName>
    </recommendedName>
    <alternativeName>
        <fullName evidence="8">39S ribosomal protein L40, mitochondrial</fullName>
    </alternativeName>
</protein>
<proteinExistence type="inferred from homology"/>
<keyword evidence="9" id="KW-0175">Coiled coil</keyword>
<dbReference type="EMBL" id="UFQS01001426">
    <property type="protein sequence ID" value="SSX10823.1"/>
    <property type="molecule type" value="Genomic_DNA"/>
</dbReference>
<dbReference type="Gene3D" id="6.10.250.3440">
    <property type="match status" value="1"/>
</dbReference>
<reference evidence="12" key="2">
    <citation type="submission" date="2018-07" db="EMBL/GenBank/DDBJ databases">
        <authorList>
            <person name="Quirk P.G."/>
            <person name="Krulwich T.A."/>
        </authorList>
    </citation>
    <scope>NUCLEOTIDE SEQUENCE</scope>
</reference>
<evidence type="ECO:0000256" key="10">
    <source>
        <dbReference type="SAM" id="MobiDB-lite"/>
    </source>
</evidence>
<organism evidence="11">
    <name type="scientific">Culicoides sonorensis</name>
    <name type="common">Biting midge</name>
    <dbReference type="NCBI Taxonomy" id="179676"/>
    <lineage>
        <taxon>Eukaryota</taxon>
        <taxon>Metazoa</taxon>
        <taxon>Ecdysozoa</taxon>
        <taxon>Arthropoda</taxon>
        <taxon>Hexapoda</taxon>
        <taxon>Insecta</taxon>
        <taxon>Pterygota</taxon>
        <taxon>Neoptera</taxon>
        <taxon>Endopterygota</taxon>
        <taxon>Diptera</taxon>
        <taxon>Nematocera</taxon>
        <taxon>Chironomoidea</taxon>
        <taxon>Ceratopogonidae</taxon>
        <taxon>Ceratopogoninae</taxon>
        <taxon>Culicoides</taxon>
        <taxon>Monoculicoides</taxon>
    </lineage>
</organism>
<comment type="subcellular location">
    <subcellularLocation>
        <location evidence="1">Mitochondrion</location>
    </subcellularLocation>
</comment>
<evidence type="ECO:0000256" key="6">
    <source>
        <dbReference type="ARBA" id="ARBA00023274"/>
    </source>
</evidence>
<evidence type="ECO:0000256" key="4">
    <source>
        <dbReference type="ARBA" id="ARBA00022980"/>
    </source>
</evidence>
<dbReference type="InterPro" id="IPR039145">
    <property type="entry name" value="Ribosomal_mL40_metazoa/plant"/>
</dbReference>
<dbReference type="InterPro" id="IPR019192">
    <property type="entry name" value="Ribosomal_mL40"/>
</dbReference>